<keyword evidence="3" id="KW-1185">Reference proteome</keyword>
<evidence type="ECO:0000313" key="3">
    <source>
        <dbReference type="Proteomes" id="UP000238325"/>
    </source>
</evidence>
<proteinExistence type="predicted"/>
<dbReference type="AlphaFoldDB" id="A0A2S9CYI9"/>
<comment type="caution">
    <text evidence="1">The sequence shown here is derived from an EMBL/GenBank/DDBJ whole genome shotgun (WGS) entry which is preliminary data.</text>
</comment>
<sequence>MEFVSLGYITLNESISETNKINKNLKIMKLNDEFSCVLFREPIQISLPNTFTKLKFQYIHYSELSENFTKKEIIF</sequence>
<evidence type="ECO:0000313" key="4">
    <source>
        <dbReference type="Proteomes" id="UP000238534"/>
    </source>
</evidence>
<dbReference type="EMBL" id="PCPH01000002">
    <property type="protein sequence ID" value="PRB90687.1"/>
    <property type="molecule type" value="Genomic_DNA"/>
</dbReference>
<accession>A0A2S9CYI9</accession>
<name>A0A2S9CYI9_CHRCI</name>
<evidence type="ECO:0000313" key="2">
    <source>
        <dbReference type="EMBL" id="PRB90687.1"/>
    </source>
</evidence>
<dbReference type="Proteomes" id="UP000238325">
    <property type="component" value="Unassembled WGS sequence"/>
</dbReference>
<reference evidence="3 4" key="1">
    <citation type="submission" date="2017-09" db="EMBL/GenBank/DDBJ databases">
        <title>Genomic, metabolic, and phenotypic characteristics of bacterial isolates from the natural microbiome of the model nematode Caenorhabditis elegans.</title>
        <authorList>
            <person name="Zimmermann J."/>
            <person name="Obeng N."/>
            <person name="Yang W."/>
            <person name="Obeng O."/>
            <person name="Kissoyan K."/>
            <person name="Pees B."/>
            <person name="Dirksen P."/>
            <person name="Hoppner M."/>
            <person name="Franke A."/>
            <person name="Rosenstiel P."/>
            <person name="Leippe M."/>
            <person name="Dierking K."/>
            <person name="Kaleta C."/>
            <person name="Schulenburg H."/>
        </authorList>
    </citation>
    <scope>NUCLEOTIDE SEQUENCE [LARGE SCALE GENOMIC DNA]</scope>
    <source>
        <strain evidence="1 4">MYb25</strain>
        <strain evidence="2 3">MYb44</strain>
    </source>
</reference>
<dbReference type="Proteomes" id="UP000238534">
    <property type="component" value="Unassembled WGS sequence"/>
</dbReference>
<evidence type="ECO:0000313" key="1">
    <source>
        <dbReference type="EMBL" id="PRB85592.1"/>
    </source>
</evidence>
<gene>
    <name evidence="1" type="ORF">CQ022_04850</name>
    <name evidence="2" type="ORF">CQ033_08140</name>
</gene>
<dbReference type="EMBL" id="PCPP01000001">
    <property type="protein sequence ID" value="PRB85592.1"/>
    <property type="molecule type" value="Genomic_DNA"/>
</dbReference>
<organism evidence="1 4">
    <name type="scientific">Chryseobacterium culicis</name>
    <dbReference type="NCBI Taxonomy" id="680127"/>
    <lineage>
        <taxon>Bacteria</taxon>
        <taxon>Pseudomonadati</taxon>
        <taxon>Bacteroidota</taxon>
        <taxon>Flavobacteriia</taxon>
        <taxon>Flavobacteriales</taxon>
        <taxon>Weeksellaceae</taxon>
        <taxon>Chryseobacterium group</taxon>
        <taxon>Chryseobacterium</taxon>
    </lineage>
</organism>
<protein>
    <submittedName>
        <fullName evidence="1">Uncharacterized protein</fullName>
    </submittedName>
</protein>